<feature type="domain" description="N-acetyltransferase" evidence="4">
    <location>
        <begin position="31"/>
        <end position="180"/>
    </location>
</feature>
<reference evidence="6" key="2">
    <citation type="submission" date="2015-07" db="EMBL/GenBank/DDBJ databases">
        <authorList>
            <person name="Noorani M."/>
        </authorList>
    </citation>
    <scope>NUCLEOTIDE SEQUENCE [LARGE SCALE GENOMIC DNA]</scope>
    <source>
        <strain evidence="6">ATCC 27428</strain>
    </source>
</reference>
<dbReference type="AlphaFoldDB" id="A0A2N8P3T6"/>
<reference evidence="7" key="1">
    <citation type="submission" date="2015-07" db="EMBL/GenBank/DDBJ databases">
        <authorList>
            <person name="Graham D.E."/>
            <person name="Giannone R.J."/>
            <person name="Gulvik C.A."/>
            <person name="Hettich R.L."/>
            <person name="Klingeman D.M."/>
            <person name="Mahan K.M."/>
            <person name="Parry R.J."/>
            <person name="Spain J.C."/>
        </authorList>
    </citation>
    <scope>NUCLEOTIDE SEQUENCE [LARGE SCALE GENOMIC DNA]</scope>
    <source>
        <strain evidence="7">ATCC 27428</strain>
    </source>
</reference>
<dbReference type="InterPro" id="IPR050832">
    <property type="entry name" value="Bact_Acetyltransf"/>
</dbReference>
<comment type="caution">
    <text evidence="6">The sequence shown here is derived from an EMBL/GenBank/DDBJ whole genome shotgun (WGS) entry which is preliminary data.</text>
</comment>
<dbReference type="EMBL" id="LGUI01000001">
    <property type="protein sequence ID" value="PNE35679.1"/>
    <property type="molecule type" value="Genomic_DNA"/>
</dbReference>
<dbReference type="Proteomes" id="UP000235945">
    <property type="component" value="Unassembled WGS sequence"/>
</dbReference>
<dbReference type="Gene3D" id="3.40.630.30">
    <property type="match status" value="1"/>
</dbReference>
<evidence type="ECO:0000256" key="3">
    <source>
        <dbReference type="SAM" id="MobiDB-lite"/>
    </source>
</evidence>
<dbReference type="InterPro" id="IPR016181">
    <property type="entry name" value="Acyl_CoA_acyltransferase"/>
</dbReference>
<evidence type="ECO:0000256" key="1">
    <source>
        <dbReference type="ARBA" id="ARBA00022679"/>
    </source>
</evidence>
<keyword evidence="7" id="KW-1185">Reference proteome</keyword>
<evidence type="ECO:0000259" key="4">
    <source>
        <dbReference type="PROSITE" id="PS51186"/>
    </source>
</evidence>
<organism evidence="6 7">
    <name type="scientific">Streptomyces eurocidicus</name>
    <name type="common">Streptoverticillium eurocidicus</name>
    <dbReference type="NCBI Taxonomy" id="66423"/>
    <lineage>
        <taxon>Bacteria</taxon>
        <taxon>Bacillati</taxon>
        <taxon>Actinomycetota</taxon>
        <taxon>Actinomycetes</taxon>
        <taxon>Kitasatosporales</taxon>
        <taxon>Streptomycetaceae</taxon>
        <taxon>Streptomyces</taxon>
    </lineage>
</organism>
<dbReference type="GO" id="GO:0016747">
    <property type="term" value="F:acyltransferase activity, transferring groups other than amino-acyl groups"/>
    <property type="evidence" value="ECO:0007669"/>
    <property type="project" value="InterPro"/>
</dbReference>
<protein>
    <submittedName>
        <fullName evidence="5 6">Acetyltransferase</fullName>
    </submittedName>
</protein>
<dbReference type="SUPFAM" id="SSF55729">
    <property type="entry name" value="Acyl-CoA N-acyltransferases (Nat)"/>
    <property type="match status" value="1"/>
</dbReference>
<feature type="region of interest" description="Disordered" evidence="3">
    <location>
        <begin position="1"/>
        <end position="24"/>
    </location>
</feature>
<keyword evidence="1 6" id="KW-0808">Transferase</keyword>
<evidence type="ECO:0000256" key="2">
    <source>
        <dbReference type="ARBA" id="ARBA00023315"/>
    </source>
</evidence>
<dbReference type="Pfam" id="PF00583">
    <property type="entry name" value="Acetyltransf_1"/>
    <property type="match status" value="1"/>
</dbReference>
<sequence>MNDAHAAAGGPVPRSSWTVAPQPVGSPESAAMLREYLVDVADRWYVIHHGRTSTTEEIDEHLAEDPNDSLAPPDGVLLVARHGGERAGCVGLRRLDARTAELKRMYVRPAKRGLGGAPVLLAAAEDVARGWGVARILLDTRKDLVEAVALYSRHGFAHVPRYNTAEEAPYSEVWMAKELGGGQAR</sequence>
<dbReference type="InterPro" id="IPR000182">
    <property type="entry name" value="GNAT_dom"/>
</dbReference>
<dbReference type="CDD" id="cd04301">
    <property type="entry name" value="NAT_SF"/>
    <property type="match status" value="1"/>
</dbReference>
<proteinExistence type="predicted"/>
<reference evidence="5 8" key="3">
    <citation type="submission" date="2020-08" db="EMBL/GenBank/DDBJ databases">
        <title>Genomic Encyclopedia of Type Strains, Phase III (KMG-III): the genomes of soil and plant-associated and newly described type strains.</title>
        <authorList>
            <person name="Whitman W."/>
        </authorList>
    </citation>
    <scope>NUCLEOTIDE SEQUENCE [LARGE SCALE GENOMIC DNA]</scope>
    <source>
        <strain evidence="5 8">CECT 3259</strain>
    </source>
</reference>
<evidence type="ECO:0000313" key="7">
    <source>
        <dbReference type="Proteomes" id="UP000235945"/>
    </source>
</evidence>
<keyword evidence="2" id="KW-0012">Acyltransferase</keyword>
<evidence type="ECO:0000313" key="8">
    <source>
        <dbReference type="Proteomes" id="UP000528608"/>
    </source>
</evidence>
<name>A0A2N8P3T6_STREU</name>
<evidence type="ECO:0000313" key="6">
    <source>
        <dbReference type="EMBL" id="PNE35679.1"/>
    </source>
</evidence>
<dbReference type="PANTHER" id="PTHR43877:SF2">
    <property type="entry name" value="AMINOALKYLPHOSPHONATE N-ACETYLTRANSFERASE-RELATED"/>
    <property type="match status" value="1"/>
</dbReference>
<evidence type="ECO:0000313" key="5">
    <source>
        <dbReference type="EMBL" id="MBB5121147.1"/>
    </source>
</evidence>
<dbReference type="PROSITE" id="PS51186">
    <property type="entry name" value="GNAT"/>
    <property type="match status" value="1"/>
</dbReference>
<dbReference type="EMBL" id="JACHJF010000016">
    <property type="protein sequence ID" value="MBB5121147.1"/>
    <property type="molecule type" value="Genomic_DNA"/>
</dbReference>
<accession>A0A2N8P3T6</accession>
<dbReference type="Proteomes" id="UP000528608">
    <property type="component" value="Unassembled WGS sequence"/>
</dbReference>
<dbReference type="OrthoDB" id="3174517at2"/>
<dbReference type="RefSeq" id="WP_102916991.1">
    <property type="nucleotide sequence ID" value="NZ_JACHJF010000016.1"/>
</dbReference>
<gene>
    <name evidence="6" type="ORF">AF335_01860</name>
    <name evidence="5" type="ORF">FHS36_004599</name>
</gene>
<dbReference type="PANTHER" id="PTHR43877">
    <property type="entry name" value="AMINOALKYLPHOSPHONATE N-ACETYLTRANSFERASE-RELATED-RELATED"/>
    <property type="match status" value="1"/>
</dbReference>